<keyword evidence="5" id="KW-0503">Monooxygenase</keyword>
<comment type="caution">
    <text evidence="5">The sequence shown here is derived from an EMBL/GenBank/DDBJ whole genome shotgun (WGS) entry which is preliminary data.</text>
</comment>
<comment type="cofactor">
    <cofactor evidence="1">
        <name>FAD</name>
        <dbReference type="ChEBI" id="CHEBI:57692"/>
    </cofactor>
</comment>
<dbReference type="InterPro" id="IPR036188">
    <property type="entry name" value="FAD/NAD-bd_sf"/>
</dbReference>
<name>A0A371B8H0_9BRAD</name>
<sequence>MPIMAERKPVVIAGAGPTGLMCALALRQQGIPVVLLEAEETLTHDLRAGSFHPPTLEMMAPYGITEKMHETGIKVRHWQIRNRPGDLVAEFDLNLLADVTLYPYRLHLEQHRLTPIQLDLLRQEGGAEIHFGHAVTGYTQSDDGVTVTTSGPSGDRRFEGSWLIGADGGRSVVRKGLAIDFEGFTWPELFVVVSTPYDFGQHGFAFNCYIADPVEWGALFKVPDAGPPGLWRLAYPVNPEESDEVLLSPERVEAALQNLMPKQGAYDILYKSTYRVHQRVASSFRVGRVLLAGDAAHLNNPLGGFGLNSGIHDAINLCDKLSAHWHGDGGEDLLDLYSRQRRFATIEQVQSMSIRNKRMMEERDPAIQRQHLEEMVAVASDPEKARAHVLNTSMILGLQRANEMI</sequence>
<dbReference type="EMBL" id="QRGO01000001">
    <property type="protein sequence ID" value="RDV03878.1"/>
    <property type="molecule type" value="Genomic_DNA"/>
</dbReference>
<evidence type="ECO:0000313" key="5">
    <source>
        <dbReference type="EMBL" id="RDV03878.1"/>
    </source>
</evidence>
<dbReference type="InterPro" id="IPR002938">
    <property type="entry name" value="FAD-bd"/>
</dbReference>
<feature type="domain" description="FAD-binding" evidence="4">
    <location>
        <begin position="9"/>
        <end position="343"/>
    </location>
</feature>
<proteinExistence type="predicted"/>
<reference evidence="6" key="1">
    <citation type="submission" date="2018-08" db="EMBL/GenBank/DDBJ databases">
        <authorList>
            <person name="Kim S.-J."/>
            <person name="Jung G.-Y."/>
        </authorList>
    </citation>
    <scope>NUCLEOTIDE SEQUENCE [LARGE SCALE GENOMIC DNA]</scope>
    <source>
        <strain evidence="6">GY_H</strain>
    </source>
</reference>
<keyword evidence="2" id="KW-0285">Flavoprotein</keyword>
<keyword evidence="5" id="KW-0560">Oxidoreductase</keyword>
<dbReference type="Gene3D" id="3.30.70.2450">
    <property type="match status" value="1"/>
</dbReference>
<keyword evidence="6" id="KW-1185">Reference proteome</keyword>
<protein>
    <submittedName>
        <fullName evidence="5">Monooxygenase</fullName>
    </submittedName>
</protein>
<evidence type="ECO:0000313" key="6">
    <source>
        <dbReference type="Proteomes" id="UP000263993"/>
    </source>
</evidence>
<accession>A0A371B8H0</accession>
<dbReference type="PANTHER" id="PTHR43004">
    <property type="entry name" value="TRK SYSTEM POTASSIUM UPTAKE PROTEIN"/>
    <property type="match status" value="1"/>
</dbReference>
<dbReference type="InterPro" id="IPR050641">
    <property type="entry name" value="RIFMO-like"/>
</dbReference>
<dbReference type="Pfam" id="PF01494">
    <property type="entry name" value="FAD_binding_3"/>
    <property type="match status" value="1"/>
</dbReference>
<evidence type="ECO:0000256" key="2">
    <source>
        <dbReference type="ARBA" id="ARBA00022630"/>
    </source>
</evidence>
<dbReference type="GO" id="GO:0071949">
    <property type="term" value="F:FAD binding"/>
    <property type="evidence" value="ECO:0007669"/>
    <property type="project" value="InterPro"/>
</dbReference>
<dbReference type="AlphaFoldDB" id="A0A371B8H0"/>
<evidence type="ECO:0000256" key="1">
    <source>
        <dbReference type="ARBA" id="ARBA00001974"/>
    </source>
</evidence>
<dbReference type="SUPFAM" id="SSF51905">
    <property type="entry name" value="FAD/NAD(P)-binding domain"/>
    <property type="match status" value="1"/>
</dbReference>
<dbReference type="GO" id="GO:0016709">
    <property type="term" value="F:oxidoreductase activity, acting on paired donors, with incorporation or reduction of molecular oxygen, NAD(P)H as one donor, and incorporation of one atom of oxygen"/>
    <property type="evidence" value="ECO:0007669"/>
    <property type="project" value="UniProtKB-ARBA"/>
</dbReference>
<evidence type="ECO:0000256" key="3">
    <source>
        <dbReference type="ARBA" id="ARBA00022827"/>
    </source>
</evidence>
<dbReference type="PANTHER" id="PTHR43004:SF19">
    <property type="entry name" value="BINDING MONOOXYGENASE, PUTATIVE (JCVI)-RELATED"/>
    <property type="match status" value="1"/>
</dbReference>
<organism evidence="5 6">
    <name type="scientific">Undibacter mobilis</name>
    <dbReference type="NCBI Taxonomy" id="2292256"/>
    <lineage>
        <taxon>Bacteria</taxon>
        <taxon>Pseudomonadati</taxon>
        <taxon>Pseudomonadota</taxon>
        <taxon>Alphaproteobacteria</taxon>
        <taxon>Hyphomicrobiales</taxon>
        <taxon>Nitrobacteraceae</taxon>
        <taxon>Undibacter</taxon>
    </lineage>
</organism>
<evidence type="ECO:0000259" key="4">
    <source>
        <dbReference type="Pfam" id="PF01494"/>
    </source>
</evidence>
<gene>
    <name evidence="5" type="ORF">DXH78_04320</name>
</gene>
<dbReference type="Proteomes" id="UP000263993">
    <property type="component" value="Unassembled WGS sequence"/>
</dbReference>
<keyword evidence="3" id="KW-0274">FAD</keyword>
<dbReference type="PRINTS" id="PR00420">
    <property type="entry name" value="RNGMNOXGNASE"/>
</dbReference>
<dbReference type="Gene3D" id="3.50.50.60">
    <property type="entry name" value="FAD/NAD(P)-binding domain"/>
    <property type="match status" value="1"/>
</dbReference>